<gene>
    <name evidence="8" type="ORF">M153_12565000599</name>
</gene>
<dbReference type="InterPro" id="IPR008271">
    <property type="entry name" value="Ser/Thr_kinase_AS"/>
</dbReference>
<dbReference type="VEuPathDB" id="MicrosporidiaDB:M153_12565000599"/>
<comment type="similarity">
    <text evidence="1">Belongs to the protein kinase superfamily. CAMK Ser/Thr protein kinase family. NIM1 subfamily.</text>
</comment>
<dbReference type="Gene3D" id="1.10.510.10">
    <property type="entry name" value="Transferase(Phosphotransferase) domain 1"/>
    <property type="match status" value="1"/>
</dbReference>
<evidence type="ECO:0000256" key="2">
    <source>
        <dbReference type="ARBA" id="ARBA00022527"/>
    </source>
</evidence>
<evidence type="ECO:0000256" key="5">
    <source>
        <dbReference type="ARBA" id="ARBA00022777"/>
    </source>
</evidence>
<dbReference type="Pfam" id="PF00069">
    <property type="entry name" value="Pkinase"/>
    <property type="match status" value="1"/>
</dbReference>
<dbReference type="InterPro" id="IPR000719">
    <property type="entry name" value="Prot_kinase_dom"/>
</dbReference>
<dbReference type="PANTHER" id="PTHR24346">
    <property type="entry name" value="MAP/MICROTUBULE AFFINITY-REGULATING KINASE"/>
    <property type="match status" value="1"/>
</dbReference>
<keyword evidence="3" id="KW-0808">Transferase</keyword>
<evidence type="ECO:0000256" key="3">
    <source>
        <dbReference type="ARBA" id="ARBA00022679"/>
    </source>
</evidence>
<sequence length="199" mass="23287">MIYEYINGESLLDLIRKKKFLNENESKKIFKQIICGVKYLHENFVVHRDLKIENVLIKNDGTVKIIDFGLSNFYNKNNYLNTFCGSLQFAAPELLKGIVYEGPEIDIWSLGIILFVMVNGKLPFDDKEISMLHEKIKKGEYKWTITPSPSLKRLVNNMIQLDPLKRYSMKRVEQSEWLNGIKCESCQVSENRENSENRE</sequence>
<comment type="caution">
    <text evidence="8">The sequence shown here is derived from an EMBL/GenBank/DDBJ whole genome shotgun (WGS) entry which is preliminary data.</text>
</comment>
<name>A0A0R0LXC2_9MICR</name>
<dbReference type="GO" id="GO:0004674">
    <property type="term" value="F:protein serine/threonine kinase activity"/>
    <property type="evidence" value="ECO:0007669"/>
    <property type="project" value="UniProtKB-KW"/>
</dbReference>
<feature type="domain" description="Protein kinase" evidence="7">
    <location>
        <begin position="1"/>
        <end position="178"/>
    </location>
</feature>
<evidence type="ECO:0000313" key="8">
    <source>
        <dbReference type="EMBL" id="KRH92078.1"/>
    </source>
</evidence>
<dbReference type="SUPFAM" id="SSF56112">
    <property type="entry name" value="Protein kinase-like (PK-like)"/>
    <property type="match status" value="1"/>
</dbReference>
<evidence type="ECO:0000259" key="7">
    <source>
        <dbReference type="PROSITE" id="PS50011"/>
    </source>
</evidence>
<dbReference type="GO" id="GO:0005737">
    <property type="term" value="C:cytoplasm"/>
    <property type="evidence" value="ECO:0007669"/>
    <property type="project" value="TreeGrafter"/>
</dbReference>
<keyword evidence="6" id="KW-0067">ATP-binding</keyword>
<evidence type="ECO:0000256" key="1">
    <source>
        <dbReference type="ARBA" id="ARBA00010791"/>
    </source>
</evidence>
<dbReference type="GO" id="GO:0005524">
    <property type="term" value="F:ATP binding"/>
    <property type="evidence" value="ECO:0007669"/>
    <property type="project" value="UniProtKB-KW"/>
</dbReference>
<organism evidence="8 9">
    <name type="scientific">Pseudoloma neurophilia</name>
    <dbReference type="NCBI Taxonomy" id="146866"/>
    <lineage>
        <taxon>Eukaryota</taxon>
        <taxon>Fungi</taxon>
        <taxon>Fungi incertae sedis</taxon>
        <taxon>Microsporidia</taxon>
        <taxon>Pseudoloma</taxon>
    </lineage>
</organism>
<dbReference type="SMART" id="SM00220">
    <property type="entry name" value="S_TKc"/>
    <property type="match status" value="1"/>
</dbReference>
<keyword evidence="9" id="KW-1185">Reference proteome</keyword>
<keyword evidence="5 8" id="KW-0418">Kinase</keyword>
<dbReference type="EMBL" id="LGUB01001233">
    <property type="protein sequence ID" value="KRH92078.1"/>
    <property type="molecule type" value="Genomic_DNA"/>
</dbReference>
<dbReference type="PROSITE" id="PS50011">
    <property type="entry name" value="PROTEIN_KINASE_DOM"/>
    <property type="match status" value="1"/>
</dbReference>
<protein>
    <submittedName>
        <fullName evidence="8">Serine/threonine protein kinase</fullName>
    </submittedName>
</protein>
<accession>A0A0R0LXC2</accession>
<dbReference type="PANTHER" id="PTHR24346:SF82">
    <property type="entry name" value="KP78A-RELATED"/>
    <property type="match status" value="1"/>
</dbReference>
<reference evidence="8 9" key="1">
    <citation type="submission" date="2015-07" db="EMBL/GenBank/DDBJ databases">
        <title>The genome of Pseudoloma neurophilia, a relevant intracellular parasite of the zebrafish.</title>
        <authorList>
            <person name="Ndikumana S."/>
            <person name="Pelin A."/>
            <person name="Sanders J."/>
            <person name="Corradi N."/>
        </authorList>
    </citation>
    <scope>NUCLEOTIDE SEQUENCE [LARGE SCALE GENOMIC DNA]</scope>
    <source>
        <strain evidence="8 9">MK1</strain>
    </source>
</reference>
<dbReference type="PROSITE" id="PS00108">
    <property type="entry name" value="PROTEIN_KINASE_ST"/>
    <property type="match status" value="1"/>
</dbReference>
<keyword evidence="4" id="KW-0547">Nucleotide-binding</keyword>
<dbReference type="Proteomes" id="UP000051530">
    <property type="component" value="Unassembled WGS sequence"/>
</dbReference>
<dbReference type="GO" id="GO:0035556">
    <property type="term" value="P:intracellular signal transduction"/>
    <property type="evidence" value="ECO:0007669"/>
    <property type="project" value="TreeGrafter"/>
</dbReference>
<dbReference type="OrthoDB" id="193931at2759"/>
<keyword evidence="2 8" id="KW-0723">Serine/threonine-protein kinase</keyword>
<evidence type="ECO:0000313" key="9">
    <source>
        <dbReference type="Proteomes" id="UP000051530"/>
    </source>
</evidence>
<evidence type="ECO:0000256" key="6">
    <source>
        <dbReference type="ARBA" id="ARBA00022840"/>
    </source>
</evidence>
<proteinExistence type="inferred from homology"/>
<dbReference type="FunFam" id="1.10.510.10:FF:000571">
    <property type="entry name" value="Maternal embryonic leucine zipper kinase"/>
    <property type="match status" value="1"/>
</dbReference>
<feature type="non-terminal residue" evidence="8">
    <location>
        <position position="199"/>
    </location>
</feature>
<evidence type="ECO:0000256" key="4">
    <source>
        <dbReference type="ARBA" id="ARBA00022741"/>
    </source>
</evidence>
<dbReference type="InterPro" id="IPR011009">
    <property type="entry name" value="Kinase-like_dom_sf"/>
</dbReference>
<dbReference type="AlphaFoldDB" id="A0A0R0LXC2"/>